<feature type="non-terminal residue" evidence="1">
    <location>
        <position position="112"/>
    </location>
</feature>
<keyword evidence="2" id="KW-1185">Reference proteome</keyword>
<feature type="non-terminal residue" evidence="1">
    <location>
        <position position="1"/>
    </location>
</feature>
<dbReference type="EMBL" id="JAAMPU010000048">
    <property type="protein sequence ID" value="NMH26440.1"/>
    <property type="molecule type" value="Genomic_DNA"/>
</dbReference>
<evidence type="ECO:0000313" key="2">
    <source>
        <dbReference type="Proteomes" id="UP000712080"/>
    </source>
</evidence>
<comment type="caution">
    <text evidence="1">The sequence shown here is derived from an EMBL/GenBank/DDBJ whole genome shotgun (WGS) entry which is preliminary data.</text>
</comment>
<evidence type="ECO:0000313" key="1">
    <source>
        <dbReference type="EMBL" id="NMH26440.1"/>
    </source>
</evidence>
<reference evidence="1" key="1">
    <citation type="submission" date="2020-02" db="EMBL/GenBank/DDBJ databases">
        <title>Flavobacterium sp. genome.</title>
        <authorList>
            <person name="Jung H.S."/>
            <person name="Baek J.H."/>
            <person name="Jeon C.O."/>
        </authorList>
    </citation>
    <scope>NUCLEOTIDE SEQUENCE</scope>
    <source>
        <strain evidence="1">SE-s28</strain>
    </source>
</reference>
<dbReference type="AlphaFoldDB" id="A0A972FJN7"/>
<sequence length="112" mass="11667">VALGVNAPQYYAQAPGVYTADVVSISQGCLSQTASHTLILSSPPVALSPAYTVTDAFQDTQTITINVEGVNVADYQYSLDGGALQSSPVFTNVGMGNHSVRVVGYCDEIVIP</sequence>
<protein>
    <submittedName>
        <fullName evidence="1">Uncharacterized protein</fullName>
    </submittedName>
</protein>
<proteinExistence type="predicted"/>
<name>A0A972FJN7_9FLAO</name>
<organism evidence="1 2">
    <name type="scientific">Flavobacterium silvaticum</name>
    <dbReference type="NCBI Taxonomy" id="1852020"/>
    <lineage>
        <taxon>Bacteria</taxon>
        <taxon>Pseudomonadati</taxon>
        <taxon>Bacteroidota</taxon>
        <taxon>Flavobacteriia</taxon>
        <taxon>Flavobacteriales</taxon>
        <taxon>Flavobacteriaceae</taxon>
        <taxon>Flavobacterium</taxon>
    </lineage>
</organism>
<accession>A0A972FJN7</accession>
<dbReference type="Proteomes" id="UP000712080">
    <property type="component" value="Unassembled WGS sequence"/>
</dbReference>
<gene>
    <name evidence="1" type="ORF">G6047_00175</name>
</gene>